<evidence type="ECO:0000256" key="7">
    <source>
        <dbReference type="ARBA" id="ARBA00023265"/>
    </source>
</evidence>
<dbReference type="GO" id="GO:0016020">
    <property type="term" value="C:membrane"/>
    <property type="evidence" value="ECO:0007669"/>
    <property type="project" value="UniProtKB-SubCell"/>
</dbReference>
<dbReference type="AlphaFoldDB" id="A0A5P1F871"/>
<keyword evidence="3 8" id="KW-0812">Transmembrane</keyword>
<evidence type="ECO:0008006" key="11">
    <source>
        <dbReference type="Google" id="ProtNLM"/>
    </source>
</evidence>
<evidence type="ECO:0000256" key="1">
    <source>
        <dbReference type="ARBA" id="ARBA00004141"/>
    </source>
</evidence>
<dbReference type="EMBL" id="CM007384">
    <property type="protein sequence ID" value="ONK72939.1"/>
    <property type="molecule type" value="Genomic_DNA"/>
</dbReference>
<dbReference type="Pfam" id="PF03094">
    <property type="entry name" value="Mlo"/>
    <property type="match status" value="1"/>
</dbReference>
<proteinExistence type="inferred from homology"/>
<keyword evidence="6 8" id="KW-0472">Membrane</keyword>
<evidence type="ECO:0000256" key="6">
    <source>
        <dbReference type="ARBA" id="ARBA00023136"/>
    </source>
</evidence>
<keyword evidence="4" id="KW-0611">Plant defense</keyword>
<dbReference type="PANTHER" id="PTHR31942">
    <property type="entry name" value="MLO-LIKE PROTEIN 1"/>
    <property type="match status" value="1"/>
</dbReference>
<dbReference type="Proteomes" id="UP000243459">
    <property type="component" value="Chromosome 4"/>
</dbReference>
<evidence type="ECO:0000313" key="10">
    <source>
        <dbReference type="Proteomes" id="UP000243459"/>
    </source>
</evidence>
<keyword evidence="7" id="KW-0568">Pathogenesis-related protein</keyword>
<evidence type="ECO:0000313" key="9">
    <source>
        <dbReference type="EMBL" id="ONK72939.1"/>
    </source>
</evidence>
<dbReference type="InterPro" id="IPR004326">
    <property type="entry name" value="Mlo"/>
</dbReference>
<reference evidence="10" key="1">
    <citation type="journal article" date="2017" name="Nat. Commun.">
        <title>The asparagus genome sheds light on the origin and evolution of a young Y chromosome.</title>
        <authorList>
            <person name="Harkess A."/>
            <person name="Zhou J."/>
            <person name="Xu C."/>
            <person name="Bowers J.E."/>
            <person name="Van der Hulst R."/>
            <person name="Ayyampalayam S."/>
            <person name="Mercati F."/>
            <person name="Riccardi P."/>
            <person name="McKain M.R."/>
            <person name="Kakrana A."/>
            <person name="Tang H."/>
            <person name="Ray J."/>
            <person name="Groenendijk J."/>
            <person name="Arikit S."/>
            <person name="Mathioni S.M."/>
            <person name="Nakano M."/>
            <person name="Shan H."/>
            <person name="Telgmann-Rauber A."/>
            <person name="Kanno A."/>
            <person name="Yue Z."/>
            <person name="Chen H."/>
            <person name="Li W."/>
            <person name="Chen Y."/>
            <person name="Xu X."/>
            <person name="Zhang Y."/>
            <person name="Luo S."/>
            <person name="Chen H."/>
            <person name="Gao J."/>
            <person name="Mao Z."/>
            <person name="Pires J.C."/>
            <person name="Luo M."/>
            <person name="Kudrna D."/>
            <person name="Wing R.A."/>
            <person name="Meyers B.C."/>
            <person name="Yi K."/>
            <person name="Kong H."/>
            <person name="Lavrijsen P."/>
            <person name="Sunseri F."/>
            <person name="Falavigna A."/>
            <person name="Ye Y."/>
            <person name="Leebens-Mack J.H."/>
            <person name="Chen G."/>
        </authorList>
    </citation>
    <scope>NUCLEOTIDE SEQUENCE [LARGE SCALE GENOMIC DNA]</scope>
    <source>
        <strain evidence="10">cv. DH0086</strain>
    </source>
</reference>
<evidence type="ECO:0000256" key="4">
    <source>
        <dbReference type="ARBA" id="ARBA00022821"/>
    </source>
</evidence>
<comment type="subcellular location">
    <subcellularLocation>
        <location evidence="1">Membrane</location>
        <topology evidence="1">Multi-pass membrane protein</topology>
    </subcellularLocation>
</comment>
<protein>
    <recommendedName>
        <fullName evidence="11">MLO-like protein</fullName>
    </recommendedName>
</protein>
<evidence type="ECO:0000256" key="8">
    <source>
        <dbReference type="SAM" id="Phobius"/>
    </source>
</evidence>
<feature type="transmembrane region" description="Helical" evidence="8">
    <location>
        <begin position="60"/>
        <end position="81"/>
    </location>
</feature>
<keyword evidence="10" id="KW-1185">Reference proteome</keyword>
<gene>
    <name evidence="9" type="ORF">A4U43_C04F25160</name>
</gene>
<evidence type="ECO:0000256" key="3">
    <source>
        <dbReference type="ARBA" id="ARBA00022692"/>
    </source>
</evidence>
<feature type="transmembrane region" description="Helical" evidence="8">
    <location>
        <begin position="176"/>
        <end position="201"/>
    </location>
</feature>
<dbReference type="PANTHER" id="PTHR31942:SF72">
    <property type="entry name" value="MLO-LIKE PROTEIN"/>
    <property type="match status" value="1"/>
</dbReference>
<name>A0A5P1F871_ASPOF</name>
<sequence length="335" mass="38428">MSLLLTMAKQPISKICIPKRLGDTFLPCYDARSFNIQTEDVDSCEKGKIPLVSTEGTLQLQILIFVLAIVHVISSLATLALGEVKIKRWESWEDETRTLEHQLSNDPRRFKFTRQTSFGQRHLTCWSDCPLILWLVCFLRQFSDSVTKVDYFALRNGFIRYKFGIHSCFHREMVDIILTVGISILVLFLSAYVTLPLYALVTQMCSSMKKTVFTDDIVTGLKTWHKMAKKSLSRKKSIPTTRTSVMTMKFLSENIGNKKSFPTSHLMKPLPSPRIDVPLPRTQSSVSEFRYPSGRLELLEMQRVAEEIIECSSKNIPFDGEISFRLWKKQGEPSK</sequence>
<comment type="similarity">
    <text evidence="2">Belongs to the MLO family.</text>
</comment>
<dbReference type="Gramene" id="ONK72939">
    <property type="protein sequence ID" value="ONK72939"/>
    <property type="gene ID" value="A4U43_C04F25160"/>
</dbReference>
<organism evidence="9 10">
    <name type="scientific">Asparagus officinalis</name>
    <name type="common">Garden asparagus</name>
    <dbReference type="NCBI Taxonomy" id="4686"/>
    <lineage>
        <taxon>Eukaryota</taxon>
        <taxon>Viridiplantae</taxon>
        <taxon>Streptophyta</taxon>
        <taxon>Embryophyta</taxon>
        <taxon>Tracheophyta</taxon>
        <taxon>Spermatophyta</taxon>
        <taxon>Magnoliopsida</taxon>
        <taxon>Liliopsida</taxon>
        <taxon>Asparagales</taxon>
        <taxon>Asparagaceae</taxon>
        <taxon>Asparagoideae</taxon>
        <taxon>Asparagus</taxon>
    </lineage>
</organism>
<accession>A0A5P1F871</accession>
<dbReference type="GO" id="GO:0006952">
    <property type="term" value="P:defense response"/>
    <property type="evidence" value="ECO:0007669"/>
    <property type="project" value="UniProtKB-KW"/>
</dbReference>
<evidence type="ECO:0000256" key="2">
    <source>
        <dbReference type="ARBA" id="ARBA00006574"/>
    </source>
</evidence>
<keyword evidence="5 8" id="KW-1133">Transmembrane helix</keyword>
<dbReference type="OMA" id="ANALKIW"/>
<evidence type="ECO:0000256" key="5">
    <source>
        <dbReference type="ARBA" id="ARBA00022989"/>
    </source>
</evidence>